<feature type="compositionally biased region" description="Basic and acidic residues" evidence="1">
    <location>
        <begin position="247"/>
        <end position="262"/>
    </location>
</feature>
<dbReference type="EMBL" id="JBEFKJ010000014">
    <property type="protein sequence ID" value="KAL2042484.1"/>
    <property type="molecule type" value="Genomic_DNA"/>
</dbReference>
<name>A0ABR4ACQ0_9LECA</name>
<feature type="compositionally biased region" description="Acidic residues" evidence="1">
    <location>
        <begin position="324"/>
        <end position="341"/>
    </location>
</feature>
<dbReference type="PANTHER" id="PTHR13237">
    <property type="entry name" value="SOMETHING ABOUT SILENCING PROTEIN 10-RELATED"/>
    <property type="match status" value="1"/>
</dbReference>
<dbReference type="InterPro" id="IPR007146">
    <property type="entry name" value="Sas10/Utp3/C1D"/>
</dbReference>
<evidence type="ECO:0000256" key="2">
    <source>
        <dbReference type="SAM" id="SignalP"/>
    </source>
</evidence>
<keyword evidence="2" id="KW-0732">Signal</keyword>
<dbReference type="PANTHER" id="PTHR13237:SF9">
    <property type="entry name" value="NEUROGUIDIN"/>
    <property type="match status" value="1"/>
</dbReference>
<feature type="signal peptide" evidence="2">
    <location>
        <begin position="1"/>
        <end position="21"/>
    </location>
</feature>
<reference evidence="3 4" key="1">
    <citation type="submission" date="2024-09" db="EMBL/GenBank/DDBJ databases">
        <title>Rethinking Asexuality: The Enigmatic Case of Functional Sexual Genes in Lepraria (Stereocaulaceae).</title>
        <authorList>
            <person name="Doellman M."/>
            <person name="Sun Y."/>
            <person name="Barcenas-Pena A."/>
            <person name="Lumbsch H.T."/>
            <person name="Grewe F."/>
        </authorList>
    </citation>
    <scope>NUCLEOTIDE SEQUENCE [LARGE SCALE GENOMIC DNA]</scope>
    <source>
        <strain evidence="3 4">Mercado 3170</strain>
    </source>
</reference>
<evidence type="ECO:0000313" key="4">
    <source>
        <dbReference type="Proteomes" id="UP001590950"/>
    </source>
</evidence>
<evidence type="ECO:0000313" key="3">
    <source>
        <dbReference type="EMBL" id="KAL2042484.1"/>
    </source>
</evidence>
<dbReference type="Proteomes" id="UP001590950">
    <property type="component" value="Unassembled WGS sequence"/>
</dbReference>
<organism evidence="3 4">
    <name type="scientific">Stereocaulon virgatum</name>
    <dbReference type="NCBI Taxonomy" id="373712"/>
    <lineage>
        <taxon>Eukaryota</taxon>
        <taxon>Fungi</taxon>
        <taxon>Dikarya</taxon>
        <taxon>Ascomycota</taxon>
        <taxon>Pezizomycotina</taxon>
        <taxon>Lecanoromycetes</taxon>
        <taxon>OSLEUM clade</taxon>
        <taxon>Lecanoromycetidae</taxon>
        <taxon>Lecanorales</taxon>
        <taxon>Lecanorineae</taxon>
        <taxon>Stereocaulaceae</taxon>
        <taxon>Stereocaulon</taxon>
    </lineage>
</organism>
<comment type="caution">
    <text evidence="3">The sequence shown here is derived from an EMBL/GenBank/DDBJ whole genome shotgun (WGS) entry which is preliminary data.</text>
</comment>
<feature type="compositionally biased region" description="Basic and acidic residues" evidence="1">
    <location>
        <begin position="177"/>
        <end position="187"/>
    </location>
</feature>
<evidence type="ECO:0000256" key="1">
    <source>
        <dbReference type="SAM" id="MobiDB-lite"/>
    </source>
</evidence>
<proteinExistence type="predicted"/>
<feature type="region of interest" description="Disordered" evidence="1">
    <location>
        <begin position="120"/>
        <end position="216"/>
    </location>
</feature>
<protein>
    <submittedName>
        <fullName evidence="3">Uncharacterized protein</fullName>
    </submittedName>
</protein>
<feature type="region of interest" description="Disordered" evidence="1">
    <location>
        <begin position="299"/>
        <end position="341"/>
    </location>
</feature>
<accession>A0ABR4ACQ0</accession>
<dbReference type="Pfam" id="PF04000">
    <property type="entry name" value="Sas10_Utp3"/>
    <property type="match status" value="1"/>
</dbReference>
<feature type="chain" id="PRO_5046031489" evidence="2">
    <location>
        <begin position="22"/>
        <end position="341"/>
    </location>
</feature>
<feature type="compositionally biased region" description="Polar residues" evidence="1">
    <location>
        <begin position="126"/>
        <end position="151"/>
    </location>
</feature>
<gene>
    <name evidence="3" type="ORF">N7G274_004977</name>
</gene>
<feature type="region of interest" description="Disordered" evidence="1">
    <location>
        <begin position="234"/>
        <end position="262"/>
    </location>
</feature>
<sequence>MAVAATLPILLNALTDSLISASSSLPDPAALAPPAEGISLLDTKNELFLSYLHNLIFLIIIKLRNQSLDDSSRTEDEPLFESLNDTVTKKLVELRVYIEKGVRPLESRLKYQLDKLLQAASEASVAPTTNSTAKAPRGSNKSPKSTASGSDSETEPAPPPAIPELSYRPNPSAFIRPSRDYTAKAHDNSGIYRPPRITPTSLPTTERKEKSLKPRKSTTLDAFIREEMTDAPIAEPSIGAGSGLGGKAKEKEEERRGYEEARLVRLPGEKKKKRRAGEDLAGGLDGLGGFDFEVLKGGWGGEEEEEGWGGWWGRRWEGWGGVGEEGEERGGEEEAVGDARG</sequence>
<feature type="compositionally biased region" description="Gly residues" evidence="1">
    <location>
        <begin position="308"/>
        <end position="323"/>
    </location>
</feature>
<keyword evidence="4" id="KW-1185">Reference proteome</keyword>